<comment type="caution">
    <text evidence="1">The sequence shown here is derived from an EMBL/GenBank/DDBJ whole genome shotgun (WGS) entry which is preliminary data.</text>
</comment>
<dbReference type="RefSeq" id="XP_062685205.1">
    <property type="nucleotide sequence ID" value="XM_062826461.1"/>
</dbReference>
<name>A0AAE0MWB3_9PEZI</name>
<gene>
    <name evidence="1" type="ORF">B0H65DRAFT_459456</name>
</gene>
<sequence length="70" mass="8026">MGAGVWMTQPKTPPPFLATVFIAFAIECTVPLTPSPAEWARHTLHKYIYQEGMVGFWKVWLAFGRCGWLW</sequence>
<dbReference type="AlphaFoldDB" id="A0AAE0MWB3"/>
<evidence type="ECO:0000313" key="1">
    <source>
        <dbReference type="EMBL" id="KAK3351910.1"/>
    </source>
</evidence>
<proteinExistence type="predicted"/>
<dbReference type="GeneID" id="87863615"/>
<reference evidence="1" key="1">
    <citation type="journal article" date="2023" name="Mol. Phylogenet. Evol.">
        <title>Genome-scale phylogeny and comparative genomics of the fungal order Sordariales.</title>
        <authorList>
            <person name="Hensen N."/>
            <person name="Bonometti L."/>
            <person name="Westerberg I."/>
            <person name="Brannstrom I.O."/>
            <person name="Guillou S."/>
            <person name="Cros-Aarteil S."/>
            <person name="Calhoun S."/>
            <person name="Haridas S."/>
            <person name="Kuo A."/>
            <person name="Mondo S."/>
            <person name="Pangilinan J."/>
            <person name="Riley R."/>
            <person name="LaButti K."/>
            <person name="Andreopoulos B."/>
            <person name="Lipzen A."/>
            <person name="Chen C."/>
            <person name="Yan M."/>
            <person name="Daum C."/>
            <person name="Ng V."/>
            <person name="Clum A."/>
            <person name="Steindorff A."/>
            <person name="Ohm R.A."/>
            <person name="Martin F."/>
            <person name="Silar P."/>
            <person name="Natvig D.O."/>
            <person name="Lalanne C."/>
            <person name="Gautier V."/>
            <person name="Ament-Velasquez S.L."/>
            <person name="Kruys A."/>
            <person name="Hutchinson M.I."/>
            <person name="Powell A.J."/>
            <person name="Barry K."/>
            <person name="Miller A.N."/>
            <person name="Grigoriev I.V."/>
            <person name="Debuchy R."/>
            <person name="Gladieux P."/>
            <person name="Hiltunen Thoren M."/>
            <person name="Johannesson H."/>
        </authorList>
    </citation>
    <scope>NUCLEOTIDE SEQUENCE</scope>
    <source>
        <strain evidence="1">CBS 560.94</strain>
    </source>
</reference>
<evidence type="ECO:0000313" key="2">
    <source>
        <dbReference type="Proteomes" id="UP001278500"/>
    </source>
</evidence>
<keyword evidence="2" id="KW-1185">Reference proteome</keyword>
<accession>A0AAE0MWB3</accession>
<dbReference type="EMBL" id="JAUEPP010000002">
    <property type="protein sequence ID" value="KAK3351910.1"/>
    <property type="molecule type" value="Genomic_DNA"/>
</dbReference>
<organism evidence="1 2">
    <name type="scientific">Neurospora tetraspora</name>
    <dbReference type="NCBI Taxonomy" id="94610"/>
    <lineage>
        <taxon>Eukaryota</taxon>
        <taxon>Fungi</taxon>
        <taxon>Dikarya</taxon>
        <taxon>Ascomycota</taxon>
        <taxon>Pezizomycotina</taxon>
        <taxon>Sordariomycetes</taxon>
        <taxon>Sordariomycetidae</taxon>
        <taxon>Sordariales</taxon>
        <taxon>Sordariaceae</taxon>
        <taxon>Neurospora</taxon>
    </lineage>
</organism>
<protein>
    <submittedName>
        <fullName evidence="1">Uncharacterized protein</fullName>
    </submittedName>
</protein>
<dbReference type="Proteomes" id="UP001278500">
    <property type="component" value="Unassembled WGS sequence"/>
</dbReference>
<reference evidence="1" key="2">
    <citation type="submission" date="2023-06" db="EMBL/GenBank/DDBJ databases">
        <authorList>
            <consortium name="Lawrence Berkeley National Laboratory"/>
            <person name="Haridas S."/>
            <person name="Hensen N."/>
            <person name="Bonometti L."/>
            <person name="Westerberg I."/>
            <person name="Brannstrom I.O."/>
            <person name="Guillou S."/>
            <person name="Cros-Aarteil S."/>
            <person name="Calhoun S."/>
            <person name="Kuo A."/>
            <person name="Mondo S."/>
            <person name="Pangilinan J."/>
            <person name="Riley R."/>
            <person name="Labutti K."/>
            <person name="Andreopoulos B."/>
            <person name="Lipzen A."/>
            <person name="Chen C."/>
            <person name="Yanf M."/>
            <person name="Daum C."/>
            <person name="Ng V."/>
            <person name="Clum A."/>
            <person name="Steindorff A."/>
            <person name="Ohm R."/>
            <person name="Martin F."/>
            <person name="Silar P."/>
            <person name="Natvig D."/>
            <person name="Lalanne C."/>
            <person name="Gautier V."/>
            <person name="Ament-Velasquez S.L."/>
            <person name="Kruys A."/>
            <person name="Hutchinson M.I."/>
            <person name="Powell A.J."/>
            <person name="Barry K."/>
            <person name="Miller A.N."/>
            <person name="Grigoriev I.V."/>
            <person name="Debuchy R."/>
            <person name="Gladieux P."/>
            <person name="Thoren M.H."/>
            <person name="Johannesson H."/>
        </authorList>
    </citation>
    <scope>NUCLEOTIDE SEQUENCE</scope>
    <source>
        <strain evidence="1">CBS 560.94</strain>
    </source>
</reference>